<dbReference type="AlphaFoldDB" id="A0A6A5X3K1"/>
<evidence type="ECO:0000313" key="1">
    <source>
        <dbReference type="EMBL" id="KAF2007499.1"/>
    </source>
</evidence>
<gene>
    <name evidence="1" type="ORF">P154DRAFT_592918</name>
</gene>
<protein>
    <submittedName>
        <fullName evidence="1">Uncharacterized protein</fullName>
    </submittedName>
</protein>
<proteinExistence type="predicted"/>
<reference evidence="1" key="1">
    <citation type="journal article" date="2020" name="Stud. Mycol.">
        <title>101 Dothideomycetes genomes: a test case for predicting lifestyles and emergence of pathogens.</title>
        <authorList>
            <person name="Haridas S."/>
            <person name="Albert R."/>
            <person name="Binder M."/>
            <person name="Bloem J."/>
            <person name="Labutti K."/>
            <person name="Salamov A."/>
            <person name="Andreopoulos B."/>
            <person name="Baker S."/>
            <person name="Barry K."/>
            <person name="Bills G."/>
            <person name="Bluhm B."/>
            <person name="Cannon C."/>
            <person name="Castanera R."/>
            <person name="Culley D."/>
            <person name="Daum C."/>
            <person name="Ezra D."/>
            <person name="Gonzalez J."/>
            <person name="Henrissat B."/>
            <person name="Kuo A."/>
            <person name="Liang C."/>
            <person name="Lipzen A."/>
            <person name="Lutzoni F."/>
            <person name="Magnuson J."/>
            <person name="Mondo S."/>
            <person name="Nolan M."/>
            <person name="Ohm R."/>
            <person name="Pangilinan J."/>
            <person name="Park H.-J."/>
            <person name="Ramirez L."/>
            <person name="Alfaro M."/>
            <person name="Sun H."/>
            <person name="Tritt A."/>
            <person name="Yoshinaga Y."/>
            <person name="Zwiers L.-H."/>
            <person name="Turgeon B."/>
            <person name="Goodwin S."/>
            <person name="Spatafora J."/>
            <person name="Crous P."/>
            <person name="Grigoriev I."/>
        </authorList>
    </citation>
    <scope>NUCLEOTIDE SEQUENCE</scope>
    <source>
        <strain evidence="1">CBS 123094</strain>
    </source>
</reference>
<feature type="non-terminal residue" evidence="1">
    <location>
        <position position="1"/>
    </location>
</feature>
<evidence type="ECO:0000313" key="2">
    <source>
        <dbReference type="Proteomes" id="UP000799779"/>
    </source>
</evidence>
<keyword evidence="2" id="KW-1185">Reference proteome</keyword>
<dbReference type="OrthoDB" id="2309723at2759"/>
<dbReference type="Gene3D" id="3.40.30.10">
    <property type="entry name" value="Glutaredoxin"/>
    <property type="match status" value="1"/>
</dbReference>
<dbReference type="Proteomes" id="UP000799779">
    <property type="component" value="Unassembled WGS sequence"/>
</dbReference>
<accession>A0A6A5X3K1</accession>
<name>A0A6A5X3K1_9PLEO</name>
<organism evidence="1 2">
    <name type="scientific">Amniculicola lignicola CBS 123094</name>
    <dbReference type="NCBI Taxonomy" id="1392246"/>
    <lineage>
        <taxon>Eukaryota</taxon>
        <taxon>Fungi</taxon>
        <taxon>Dikarya</taxon>
        <taxon>Ascomycota</taxon>
        <taxon>Pezizomycotina</taxon>
        <taxon>Dothideomycetes</taxon>
        <taxon>Pleosporomycetidae</taxon>
        <taxon>Pleosporales</taxon>
        <taxon>Amniculicolaceae</taxon>
        <taxon>Amniculicola</taxon>
    </lineage>
</organism>
<sequence length="148" mass="16763">LDYTLKFSDRMANVKAPEEFKKACGNPQSKFPTLQDGGLTLGEKNKLMRKDPAQCAKVQEWIHAAEATFMLHALAILYTRWNTLEAAKPFLPVIGKGLAVNVQSDLDWLESELSKSSRKFVWPTFLQLHLYLHLSALPPLLHNPRSHP</sequence>
<dbReference type="EMBL" id="ML977557">
    <property type="protein sequence ID" value="KAF2007499.1"/>
    <property type="molecule type" value="Genomic_DNA"/>
</dbReference>